<name>A0A3A4ZFM4_UNCKA</name>
<protein>
    <recommendedName>
        <fullName evidence="4">LPXTG cell wall anchor domain-containing protein</fullName>
    </recommendedName>
</protein>
<accession>A0A3A4ZFM4</accession>
<sequence length="226" mass="25771">MNLFNKGLKNLIFASVLAAMFAFFPVAVYAEDCDKTYGGGEVCIVNKSFKIRKWVKLEGDSNWKEEVTIDLNDDDENDKEIIFKIEVENNVESDDMDVDDFEFDDMEMKDILPDEFKLDDDSEDDLEEEWDNFKAGDEETFYITVKLRDSEKDREGTFHKCAINKAEVYYDGEFEGADDASVCWKRGEEEEEIKELPKTGTPLSAGVTGLGLVALGTLIKKSKKLK</sequence>
<comment type="caution">
    <text evidence="2">The sequence shown here is derived from an EMBL/GenBank/DDBJ whole genome shotgun (WGS) entry which is preliminary data.</text>
</comment>
<proteinExistence type="predicted"/>
<evidence type="ECO:0000313" key="3">
    <source>
        <dbReference type="Proteomes" id="UP000265540"/>
    </source>
</evidence>
<evidence type="ECO:0008006" key="4">
    <source>
        <dbReference type="Google" id="ProtNLM"/>
    </source>
</evidence>
<organism evidence="2 3">
    <name type="scientific">candidate division WWE3 bacterium</name>
    <dbReference type="NCBI Taxonomy" id="2053526"/>
    <lineage>
        <taxon>Bacteria</taxon>
        <taxon>Katanobacteria</taxon>
    </lineage>
</organism>
<gene>
    <name evidence="2" type="ORF">C4561_00445</name>
</gene>
<evidence type="ECO:0000313" key="2">
    <source>
        <dbReference type="EMBL" id="RJR27964.1"/>
    </source>
</evidence>
<dbReference type="Proteomes" id="UP000265540">
    <property type="component" value="Unassembled WGS sequence"/>
</dbReference>
<evidence type="ECO:0000256" key="1">
    <source>
        <dbReference type="SAM" id="SignalP"/>
    </source>
</evidence>
<dbReference type="EMBL" id="QZJF01000005">
    <property type="protein sequence ID" value="RJR27964.1"/>
    <property type="molecule type" value="Genomic_DNA"/>
</dbReference>
<feature type="signal peptide" evidence="1">
    <location>
        <begin position="1"/>
        <end position="30"/>
    </location>
</feature>
<feature type="chain" id="PRO_5017476446" description="LPXTG cell wall anchor domain-containing protein" evidence="1">
    <location>
        <begin position="31"/>
        <end position="226"/>
    </location>
</feature>
<dbReference type="AlphaFoldDB" id="A0A3A4ZFM4"/>
<keyword evidence="1" id="KW-0732">Signal</keyword>
<reference evidence="2 3" key="1">
    <citation type="journal article" date="2017" name="ISME J.">
        <title>Energy and carbon metabolisms in a deep terrestrial subsurface fluid microbial community.</title>
        <authorList>
            <person name="Momper L."/>
            <person name="Jungbluth S.P."/>
            <person name="Lee M.D."/>
            <person name="Amend J.P."/>
        </authorList>
    </citation>
    <scope>NUCLEOTIDE SEQUENCE [LARGE SCALE GENOMIC DNA]</scope>
    <source>
        <strain evidence="2">SURF_46</strain>
    </source>
</reference>